<feature type="compositionally biased region" description="Low complexity" evidence="1">
    <location>
        <begin position="35"/>
        <end position="51"/>
    </location>
</feature>
<evidence type="ECO:0000313" key="4">
    <source>
        <dbReference type="EMBL" id="SNR83996.1"/>
    </source>
</evidence>
<dbReference type="Proteomes" id="UP000198280">
    <property type="component" value="Unassembled WGS sequence"/>
</dbReference>
<feature type="chain" id="PRO_5012489447" description="TNT domain-containing protein" evidence="2">
    <location>
        <begin position="33"/>
        <end position="255"/>
    </location>
</feature>
<feature type="region of interest" description="Disordered" evidence="1">
    <location>
        <begin position="35"/>
        <end position="81"/>
    </location>
</feature>
<accession>A0A238ZKM1</accession>
<proteinExistence type="predicted"/>
<dbReference type="InterPro" id="IPR025331">
    <property type="entry name" value="TNT"/>
</dbReference>
<dbReference type="InterPro" id="IPR053024">
    <property type="entry name" value="Fungal_surface_NADase"/>
</dbReference>
<dbReference type="AlphaFoldDB" id="A0A238ZKM1"/>
<evidence type="ECO:0000259" key="3">
    <source>
        <dbReference type="Pfam" id="PF14021"/>
    </source>
</evidence>
<dbReference type="Pfam" id="PF14021">
    <property type="entry name" value="TNT"/>
    <property type="match status" value="1"/>
</dbReference>
<feature type="domain" description="TNT" evidence="3">
    <location>
        <begin position="160"/>
        <end position="253"/>
    </location>
</feature>
<evidence type="ECO:0000256" key="2">
    <source>
        <dbReference type="SAM" id="SignalP"/>
    </source>
</evidence>
<sequence>MKRRQRISLSTLPALLVLLVGTLLGTVTSAHAEDWGPGAQLAAPPGRPAAGHGPGPGAAGHGPGREADTPGRVPGGPENPRICIGATFTDPKFFCGDPRLGPRQLPAKGLLGAMLTDYRRLDGQNANGFLRTWFDFAANSYKFPPDDGFLPGGPVAVINLAVGQRIDRFGGEGGRFLAPAGSPYAQRSIAPSNLNTFDPGYPFNYHLYKVVRSFAVSAGPVAPFYGQPGNGLQYVLPLGDSVANHITNGDLIRLN</sequence>
<organism evidence="4 5">
    <name type="scientific">Actinacidiphila glaucinigra</name>
    <dbReference type="NCBI Taxonomy" id="235986"/>
    <lineage>
        <taxon>Bacteria</taxon>
        <taxon>Bacillati</taxon>
        <taxon>Actinomycetota</taxon>
        <taxon>Actinomycetes</taxon>
        <taxon>Kitasatosporales</taxon>
        <taxon>Streptomycetaceae</taxon>
        <taxon>Actinacidiphila</taxon>
    </lineage>
</organism>
<keyword evidence="5" id="KW-1185">Reference proteome</keyword>
<dbReference type="PANTHER" id="PTHR42059">
    <property type="entry name" value="TNT DOMAIN-CONTAINING PROTEIN"/>
    <property type="match status" value="1"/>
</dbReference>
<evidence type="ECO:0000313" key="5">
    <source>
        <dbReference type="Proteomes" id="UP000198280"/>
    </source>
</evidence>
<dbReference type="RefSeq" id="WP_089221792.1">
    <property type="nucleotide sequence ID" value="NZ_FZOF01000001.1"/>
</dbReference>
<protein>
    <recommendedName>
        <fullName evidence="3">TNT domain-containing protein</fullName>
    </recommendedName>
</protein>
<reference evidence="4 5" key="1">
    <citation type="submission" date="2017-06" db="EMBL/GenBank/DDBJ databases">
        <authorList>
            <person name="Kim H.J."/>
            <person name="Triplett B.A."/>
        </authorList>
    </citation>
    <scope>NUCLEOTIDE SEQUENCE [LARGE SCALE GENOMIC DNA]</scope>
    <source>
        <strain evidence="4 5">CGMCC 4.1858</strain>
    </source>
</reference>
<feature type="signal peptide" evidence="2">
    <location>
        <begin position="1"/>
        <end position="32"/>
    </location>
</feature>
<evidence type="ECO:0000256" key="1">
    <source>
        <dbReference type="SAM" id="MobiDB-lite"/>
    </source>
</evidence>
<dbReference type="OrthoDB" id="4745173at2"/>
<keyword evidence="2" id="KW-0732">Signal</keyword>
<dbReference type="EMBL" id="FZOF01000001">
    <property type="protein sequence ID" value="SNR83996.1"/>
    <property type="molecule type" value="Genomic_DNA"/>
</dbReference>
<gene>
    <name evidence="4" type="ORF">SAMN05216252_101364</name>
</gene>
<dbReference type="PANTHER" id="PTHR42059:SF1">
    <property type="entry name" value="TNT DOMAIN-CONTAINING PROTEIN"/>
    <property type="match status" value="1"/>
</dbReference>
<dbReference type="GO" id="GO:0050135">
    <property type="term" value="F:NADP+ nucleosidase activity"/>
    <property type="evidence" value="ECO:0007669"/>
    <property type="project" value="InterPro"/>
</dbReference>
<name>A0A238ZKM1_9ACTN</name>
<feature type="compositionally biased region" description="Gly residues" evidence="1">
    <location>
        <begin position="52"/>
        <end position="62"/>
    </location>
</feature>